<dbReference type="EMBL" id="JAPUFD010000007">
    <property type="protein sequence ID" value="MDI1488251.1"/>
    <property type="molecule type" value="Genomic_DNA"/>
</dbReference>
<reference evidence="11" key="1">
    <citation type="journal article" date="2023" name="Genome Biol. Evol.">
        <title>First Whole Genome Sequence and Flow Cytometry Genome Size Data for the Lichen-Forming Fungus Ramalina farinacea (Ascomycota).</title>
        <authorList>
            <person name="Llewellyn T."/>
            <person name="Mian S."/>
            <person name="Hill R."/>
            <person name="Leitch I.J."/>
            <person name="Gaya E."/>
        </authorList>
    </citation>
    <scope>NUCLEOTIDE SEQUENCE</scope>
    <source>
        <strain evidence="11">LIQ254RAFAR</strain>
    </source>
</reference>
<feature type="region of interest" description="Disordered" evidence="10">
    <location>
        <begin position="451"/>
        <end position="471"/>
    </location>
</feature>
<dbReference type="Pfam" id="PF00262">
    <property type="entry name" value="Calreticulin"/>
    <property type="match status" value="1"/>
</dbReference>
<dbReference type="GO" id="GO:0006457">
    <property type="term" value="P:protein folding"/>
    <property type="evidence" value="ECO:0007669"/>
    <property type="project" value="InterPro"/>
</dbReference>
<keyword evidence="12" id="KW-1185">Reference proteome</keyword>
<keyword evidence="9" id="KW-0732">Signal</keyword>
<dbReference type="FunFam" id="2.10.250.10:FF:000001">
    <property type="entry name" value="Calnexin homolog"/>
    <property type="match status" value="1"/>
</dbReference>
<dbReference type="Gene3D" id="2.10.250.10">
    <property type="entry name" value="Calreticulin/calnexin, P domain"/>
    <property type="match status" value="1"/>
</dbReference>
<dbReference type="InterPro" id="IPR009033">
    <property type="entry name" value="Calreticulin/calnexin_P_dom_sf"/>
</dbReference>
<comment type="caution">
    <text evidence="11">The sequence shown here is derived from an EMBL/GenBank/DDBJ whole genome shotgun (WGS) entry which is preliminary data.</text>
</comment>
<feature type="compositionally biased region" description="Basic and acidic residues" evidence="10">
    <location>
        <begin position="258"/>
        <end position="288"/>
    </location>
</feature>
<dbReference type="PROSITE" id="PS00803">
    <property type="entry name" value="CALRETICULIN_1"/>
    <property type="match status" value="1"/>
</dbReference>
<comment type="subcellular location">
    <subcellularLocation>
        <location evidence="1">Endoplasmic reticulum membrane</location>
        <topology evidence="1">Single-pass type I membrane protein</topology>
    </subcellularLocation>
</comment>
<dbReference type="Proteomes" id="UP001161017">
    <property type="component" value="Unassembled WGS sequence"/>
</dbReference>
<dbReference type="PRINTS" id="PR00626">
    <property type="entry name" value="CALRETICULIN"/>
</dbReference>
<organism evidence="11 12">
    <name type="scientific">Ramalina farinacea</name>
    <dbReference type="NCBI Taxonomy" id="258253"/>
    <lineage>
        <taxon>Eukaryota</taxon>
        <taxon>Fungi</taxon>
        <taxon>Dikarya</taxon>
        <taxon>Ascomycota</taxon>
        <taxon>Pezizomycotina</taxon>
        <taxon>Lecanoromycetes</taxon>
        <taxon>OSLEUM clade</taxon>
        <taxon>Lecanoromycetidae</taxon>
        <taxon>Lecanorales</taxon>
        <taxon>Lecanorineae</taxon>
        <taxon>Ramalinaceae</taxon>
        <taxon>Ramalina</taxon>
    </lineage>
</organism>
<sequence>MRVNGAVATALYSSALLLGNVRADDAEEADAAATTIEEATTTSILEKPTFTPTNLKAPFFEQFTDDWESRWKASSAKKEDSKATEEWAYVGQWAVEEPSVFKAIEGDKGLVVKNPAAHHAISAKFPKKIDNKGKSLVVQYEVKLQNGLECGGAYMKLLQDNKKLHREEFSNASPYIIMFGPDKCGATNKVHFIFRHKNPKTGEYEEKHLKSAPSAQITKTTTLYTLVVNADNTFEILIDGESKKSGSLLEDFTPSVNPEKEIDDPKDSKPDDWVDEAKIPDPDAKKPEDWDEDAPFEIPDEEATKPDDWLDEEPTMIPDPEAEKPEDWDDEEDGDWIPPTVPNPKCEEASGCGPWERPTKRNPDYKGKWSAEYIDNPAYKGVWKPRKIANPDYFEDKTPAKFEPMGAIGFEIWTMQSDILFDNVYIGHSLEDANKLKNESFDIKHKIEQAEEDAAKPKPEETPKMPGATTFKEDPINYVREKVDLFYSIAKNDPIQAIKMLPEVAGGIGALAVTVLALLIGLATMGSGKAAPQVKDTAKKIKDSAVDAKDQAVDAAATGSEKIQSEINKRTTRSSGPAE</sequence>
<evidence type="ECO:0000256" key="10">
    <source>
        <dbReference type="SAM" id="MobiDB-lite"/>
    </source>
</evidence>
<dbReference type="PANTHER" id="PTHR11073:SF1">
    <property type="entry name" value="CALNEXIN 14D-RELATED"/>
    <property type="match status" value="1"/>
</dbReference>
<proteinExistence type="inferred from homology"/>
<keyword evidence="4 9" id="KW-0256">Endoplasmic reticulum</keyword>
<feature type="compositionally biased region" description="Basic and acidic residues" evidence="10">
    <location>
        <begin position="451"/>
        <end position="463"/>
    </location>
</feature>
<keyword evidence="6 9" id="KW-0472">Membrane</keyword>
<dbReference type="AlphaFoldDB" id="A0AA43TR14"/>
<evidence type="ECO:0000256" key="2">
    <source>
        <dbReference type="ARBA" id="ARBA00010983"/>
    </source>
</evidence>
<dbReference type="GO" id="GO:0036503">
    <property type="term" value="P:ERAD pathway"/>
    <property type="evidence" value="ECO:0007669"/>
    <property type="project" value="TreeGrafter"/>
</dbReference>
<dbReference type="SUPFAM" id="SSF63887">
    <property type="entry name" value="P-domain of calnexin/calreticulin"/>
    <property type="match status" value="1"/>
</dbReference>
<evidence type="ECO:0000256" key="5">
    <source>
        <dbReference type="ARBA" id="ARBA00022989"/>
    </source>
</evidence>
<dbReference type="FunFam" id="2.60.120.200:FF:000011">
    <property type="entry name" value="Probable calnexin"/>
    <property type="match status" value="1"/>
</dbReference>
<keyword evidence="3 9" id="KW-0812">Transmembrane</keyword>
<evidence type="ECO:0000256" key="1">
    <source>
        <dbReference type="ARBA" id="ARBA00004115"/>
    </source>
</evidence>
<dbReference type="PROSITE" id="PS00805">
    <property type="entry name" value="CALRETICULIN_REPEAT"/>
    <property type="match status" value="1"/>
</dbReference>
<feature type="compositionally biased region" description="Acidic residues" evidence="10">
    <location>
        <begin position="324"/>
        <end position="335"/>
    </location>
</feature>
<feature type="chain" id="PRO_5041485480" description="Calnexin" evidence="9">
    <location>
        <begin position="24"/>
        <end position="579"/>
    </location>
</feature>
<evidence type="ECO:0000313" key="12">
    <source>
        <dbReference type="Proteomes" id="UP001161017"/>
    </source>
</evidence>
<feature type="region of interest" description="Disordered" evidence="10">
    <location>
        <begin position="247"/>
        <end position="359"/>
    </location>
</feature>
<evidence type="ECO:0000256" key="4">
    <source>
        <dbReference type="ARBA" id="ARBA00022824"/>
    </source>
</evidence>
<evidence type="ECO:0000256" key="3">
    <source>
        <dbReference type="ARBA" id="ARBA00022692"/>
    </source>
</evidence>
<dbReference type="SUPFAM" id="SSF49899">
    <property type="entry name" value="Concanavalin A-like lectins/glucanases"/>
    <property type="match status" value="2"/>
</dbReference>
<protein>
    <recommendedName>
        <fullName evidence="13">Calnexin</fullName>
    </recommendedName>
</protein>
<keyword evidence="8" id="KW-1015">Disulfide bond</keyword>
<dbReference type="Gene3D" id="2.60.120.200">
    <property type="match status" value="1"/>
</dbReference>
<dbReference type="InterPro" id="IPR018124">
    <property type="entry name" value="Calret/calnex_CS"/>
</dbReference>
<feature type="transmembrane region" description="Helical" evidence="9">
    <location>
        <begin position="504"/>
        <end position="525"/>
    </location>
</feature>
<evidence type="ECO:0000256" key="8">
    <source>
        <dbReference type="PIRSR" id="PIRSR601580-3"/>
    </source>
</evidence>
<dbReference type="GO" id="GO:0005789">
    <property type="term" value="C:endoplasmic reticulum membrane"/>
    <property type="evidence" value="ECO:0007669"/>
    <property type="project" value="UniProtKB-SubCell"/>
</dbReference>
<dbReference type="InterPro" id="IPR013320">
    <property type="entry name" value="ConA-like_dom_sf"/>
</dbReference>
<keyword evidence="7 9" id="KW-0143">Chaperone</keyword>
<feature type="compositionally biased region" description="Acidic residues" evidence="10">
    <location>
        <begin position="289"/>
        <end position="301"/>
    </location>
</feature>
<keyword evidence="5 9" id="KW-1133">Transmembrane helix</keyword>
<evidence type="ECO:0008006" key="13">
    <source>
        <dbReference type="Google" id="ProtNLM"/>
    </source>
</evidence>
<name>A0AA43TR14_9LECA</name>
<dbReference type="InterPro" id="IPR001580">
    <property type="entry name" value="Calret/calnex"/>
</dbReference>
<feature type="region of interest" description="Disordered" evidence="10">
    <location>
        <begin position="552"/>
        <end position="579"/>
    </location>
</feature>
<feature type="signal peptide" evidence="9">
    <location>
        <begin position="1"/>
        <end position="23"/>
    </location>
</feature>
<dbReference type="PROSITE" id="PS00804">
    <property type="entry name" value="CALRETICULIN_2"/>
    <property type="match status" value="1"/>
</dbReference>
<dbReference type="PANTHER" id="PTHR11073">
    <property type="entry name" value="CALRETICULIN AND CALNEXIN"/>
    <property type="match status" value="1"/>
</dbReference>
<dbReference type="GO" id="GO:0051082">
    <property type="term" value="F:unfolded protein binding"/>
    <property type="evidence" value="ECO:0007669"/>
    <property type="project" value="InterPro"/>
</dbReference>
<feature type="disulfide bond" evidence="8">
    <location>
        <begin position="150"/>
        <end position="184"/>
    </location>
</feature>
<comment type="similarity">
    <text evidence="2 9">Belongs to the calreticulin family.</text>
</comment>
<dbReference type="GO" id="GO:0005509">
    <property type="term" value="F:calcium ion binding"/>
    <property type="evidence" value="ECO:0007669"/>
    <property type="project" value="InterPro"/>
</dbReference>
<evidence type="ECO:0000313" key="11">
    <source>
        <dbReference type="EMBL" id="MDI1488251.1"/>
    </source>
</evidence>
<accession>A0AA43TR14</accession>
<evidence type="ECO:0000256" key="7">
    <source>
        <dbReference type="ARBA" id="ARBA00023186"/>
    </source>
</evidence>
<evidence type="ECO:0000256" key="9">
    <source>
        <dbReference type="RuleBase" id="RU362126"/>
    </source>
</evidence>
<gene>
    <name evidence="11" type="ORF">OHK93_007525</name>
</gene>
<evidence type="ECO:0000256" key="6">
    <source>
        <dbReference type="ARBA" id="ARBA00023136"/>
    </source>
</evidence>